<dbReference type="Pfam" id="PF07571">
    <property type="entry name" value="TAF6_C"/>
    <property type="match status" value="1"/>
</dbReference>
<reference evidence="8" key="1">
    <citation type="submission" date="2021-01" db="EMBL/GenBank/DDBJ databases">
        <authorList>
            <person name="Corre E."/>
            <person name="Pelletier E."/>
            <person name="Niang G."/>
            <person name="Scheremetjew M."/>
            <person name="Finn R."/>
            <person name="Kale V."/>
            <person name="Holt S."/>
            <person name="Cochrane G."/>
            <person name="Meng A."/>
            <person name="Brown T."/>
            <person name="Cohen L."/>
        </authorList>
    </citation>
    <scope>NUCLEOTIDE SEQUENCE</scope>
    <source>
        <strain evidence="8">308</strain>
    </source>
</reference>
<evidence type="ECO:0000256" key="6">
    <source>
        <dbReference type="SAM" id="MobiDB-lite"/>
    </source>
</evidence>
<evidence type="ECO:0000256" key="3">
    <source>
        <dbReference type="ARBA" id="ARBA00023015"/>
    </source>
</evidence>
<evidence type="ECO:0000313" key="8">
    <source>
        <dbReference type="EMBL" id="CAD8895545.1"/>
    </source>
</evidence>
<dbReference type="GO" id="GO:0005669">
    <property type="term" value="C:transcription factor TFIID complex"/>
    <property type="evidence" value="ECO:0007669"/>
    <property type="project" value="InterPro"/>
</dbReference>
<dbReference type="EMBL" id="HBFR01031357">
    <property type="protein sequence ID" value="CAD8895545.1"/>
    <property type="molecule type" value="Transcribed_RNA"/>
</dbReference>
<dbReference type="GO" id="GO:0046695">
    <property type="term" value="C:SLIK (SAGA-like) complex"/>
    <property type="evidence" value="ECO:0007669"/>
    <property type="project" value="InterPro"/>
</dbReference>
<organism evidence="8">
    <name type="scientific">Corethron hystrix</name>
    <dbReference type="NCBI Taxonomy" id="216773"/>
    <lineage>
        <taxon>Eukaryota</taxon>
        <taxon>Sar</taxon>
        <taxon>Stramenopiles</taxon>
        <taxon>Ochrophyta</taxon>
        <taxon>Bacillariophyta</taxon>
        <taxon>Coscinodiscophyceae</taxon>
        <taxon>Corethrophycidae</taxon>
        <taxon>Corethrales</taxon>
        <taxon>Corethraceae</taxon>
        <taxon>Corethron</taxon>
    </lineage>
</organism>
<comment type="similarity">
    <text evidence="2">Belongs to the TAF6 family.</text>
</comment>
<dbReference type="Gene3D" id="1.25.40.770">
    <property type="entry name" value="TAF6, C-terminal HEAT repeat domain"/>
    <property type="match status" value="1"/>
</dbReference>
<dbReference type="GO" id="GO:0016251">
    <property type="term" value="F:RNA polymerase II general transcription initiation factor activity"/>
    <property type="evidence" value="ECO:0007669"/>
    <property type="project" value="InterPro"/>
</dbReference>
<dbReference type="CDD" id="cd08050">
    <property type="entry name" value="TAF6C"/>
    <property type="match status" value="1"/>
</dbReference>
<dbReference type="GO" id="GO:0051123">
    <property type="term" value="P:RNA polymerase II preinitiation complex assembly"/>
    <property type="evidence" value="ECO:0007669"/>
    <property type="project" value="TreeGrafter"/>
</dbReference>
<dbReference type="InterPro" id="IPR037796">
    <property type="entry name" value="TAF6"/>
</dbReference>
<dbReference type="AlphaFoldDB" id="A0A7S1BT69"/>
<dbReference type="InterPro" id="IPR016024">
    <property type="entry name" value="ARM-type_fold"/>
</dbReference>
<evidence type="ECO:0000256" key="5">
    <source>
        <dbReference type="ARBA" id="ARBA00023242"/>
    </source>
</evidence>
<dbReference type="InterPro" id="IPR046344">
    <property type="entry name" value="TAF6_C_sf"/>
</dbReference>
<proteinExistence type="inferred from homology"/>
<keyword evidence="5" id="KW-0539">Nucleus</keyword>
<evidence type="ECO:0000256" key="1">
    <source>
        <dbReference type="ARBA" id="ARBA00004123"/>
    </source>
</evidence>
<dbReference type="InterPro" id="IPR011442">
    <property type="entry name" value="TAF6_C"/>
</dbReference>
<dbReference type="GO" id="GO:0003713">
    <property type="term" value="F:transcription coactivator activity"/>
    <property type="evidence" value="ECO:0007669"/>
    <property type="project" value="TreeGrafter"/>
</dbReference>
<dbReference type="PANTHER" id="PTHR10221">
    <property type="entry name" value="TRANSCRIPTION INITIATION FACTOR TFIID SUBUNIT 6"/>
    <property type="match status" value="1"/>
</dbReference>
<keyword evidence="4" id="KW-0804">Transcription</keyword>
<feature type="region of interest" description="Disordered" evidence="6">
    <location>
        <begin position="1"/>
        <end position="34"/>
    </location>
</feature>
<comment type="subcellular location">
    <subcellularLocation>
        <location evidence="1">Nucleus</location>
    </subcellularLocation>
</comment>
<protein>
    <recommendedName>
        <fullName evidence="7">TAF6 C-terminal HEAT repeat domain-containing protein</fullName>
    </recommendedName>
</protein>
<dbReference type="GO" id="GO:0000124">
    <property type="term" value="C:SAGA complex"/>
    <property type="evidence" value="ECO:0007669"/>
    <property type="project" value="InterPro"/>
</dbReference>
<sequence>MNPASAETPSRRTDSASDAPAALRRHTPSHQEVVNVQNVLPPDFSGNPRPVPSSAPSVRKLLPQHLSRELQLYFSRITLVLGQWRASASSDADVQAVLRSLASDAGLQELAPYLVHFVRTEIYSGLRSVPRLRRMMQLLNAILDNKRMHLEVYLDQILPPVLTCVVGARLGDLSGGDDHRTLRRVAAQTAVRVCEMFPQYRTLRSRVLLTLLRGIGAEEEGEEGKLGAPGTQYGSLVGVAAFGPLAVGANLLPGAVGYWRQLEGALEEVAKSLADKGSSQRGEDIMECQRALLEAIGMVLDDSAGGEVVGKASTATSSVHRMEVLLPGDTKLVGNIADNFGEKLVPFYSRANSELVTSFI</sequence>
<feature type="domain" description="TAF6 C-terminal HEAT repeat" evidence="7">
    <location>
        <begin position="64"/>
        <end position="253"/>
    </location>
</feature>
<evidence type="ECO:0000256" key="2">
    <source>
        <dbReference type="ARBA" id="ARBA00007688"/>
    </source>
</evidence>
<gene>
    <name evidence="8" type="ORF">CHYS00102_LOCUS22759</name>
</gene>
<evidence type="ECO:0000259" key="7">
    <source>
        <dbReference type="Pfam" id="PF07571"/>
    </source>
</evidence>
<dbReference type="SUPFAM" id="SSF48371">
    <property type="entry name" value="ARM repeat"/>
    <property type="match status" value="1"/>
</dbReference>
<evidence type="ECO:0000256" key="4">
    <source>
        <dbReference type="ARBA" id="ARBA00023163"/>
    </source>
</evidence>
<keyword evidence="3" id="KW-0805">Transcription regulation</keyword>
<dbReference type="PANTHER" id="PTHR10221:SF9">
    <property type="entry name" value="TRANSCRIPTION INITIATION FACTOR TFIID SUBUNIT 6"/>
    <property type="match status" value="1"/>
</dbReference>
<accession>A0A7S1BT69</accession>
<name>A0A7S1BT69_9STRA</name>